<name>A0AAV8QDD9_ENSVE</name>
<proteinExistence type="predicted"/>
<protein>
    <submittedName>
        <fullName evidence="1">Uncharacterized protein</fullName>
    </submittedName>
</protein>
<gene>
    <name evidence="1" type="ORF">OPV22_001294</name>
</gene>
<evidence type="ECO:0000313" key="2">
    <source>
        <dbReference type="Proteomes" id="UP001222027"/>
    </source>
</evidence>
<evidence type="ECO:0000313" key="1">
    <source>
        <dbReference type="EMBL" id="KAJ8510860.1"/>
    </source>
</evidence>
<dbReference type="Proteomes" id="UP001222027">
    <property type="component" value="Unassembled WGS sequence"/>
</dbReference>
<dbReference type="AlphaFoldDB" id="A0AAV8QDD9"/>
<accession>A0AAV8QDD9</accession>
<keyword evidence="2" id="KW-1185">Reference proteome</keyword>
<sequence length="130" mass="14142">MPPISETGDRSRTDISDLSCRNGNVRFATGPASKKRLEISLRKTVTVGKKNGALLHLPASDSYKRSSLHLPCTRDCSCQASALSFQQSQKAEAGVGIKTPHQNIRAVPQFLSPERHTLLTTELGVVIDML</sequence>
<comment type="caution">
    <text evidence="1">The sequence shown here is derived from an EMBL/GenBank/DDBJ whole genome shotgun (WGS) entry which is preliminary data.</text>
</comment>
<organism evidence="1 2">
    <name type="scientific">Ensete ventricosum</name>
    <name type="common">Abyssinian banana</name>
    <name type="synonym">Musa ensete</name>
    <dbReference type="NCBI Taxonomy" id="4639"/>
    <lineage>
        <taxon>Eukaryota</taxon>
        <taxon>Viridiplantae</taxon>
        <taxon>Streptophyta</taxon>
        <taxon>Embryophyta</taxon>
        <taxon>Tracheophyta</taxon>
        <taxon>Spermatophyta</taxon>
        <taxon>Magnoliopsida</taxon>
        <taxon>Liliopsida</taxon>
        <taxon>Zingiberales</taxon>
        <taxon>Musaceae</taxon>
        <taxon>Ensete</taxon>
    </lineage>
</organism>
<dbReference type="EMBL" id="JAQQAF010000001">
    <property type="protein sequence ID" value="KAJ8510860.1"/>
    <property type="molecule type" value="Genomic_DNA"/>
</dbReference>
<reference evidence="1 2" key="1">
    <citation type="submission" date="2022-12" db="EMBL/GenBank/DDBJ databases">
        <title>Chromosome-scale assembly of the Ensete ventricosum genome.</title>
        <authorList>
            <person name="Dussert Y."/>
            <person name="Stocks J."/>
            <person name="Wendawek A."/>
            <person name="Woldeyes F."/>
            <person name="Nichols R.A."/>
            <person name="Borrell J.S."/>
        </authorList>
    </citation>
    <scope>NUCLEOTIDE SEQUENCE [LARGE SCALE GENOMIC DNA]</scope>
    <source>
        <strain evidence="2">cv. Maze</strain>
        <tissue evidence="1">Seeds</tissue>
    </source>
</reference>